<dbReference type="CDD" id="cd07843">
    <property type="entry name" value="STKc_CDC2L1"/>
    <property type="match status" value="1"/>
</dbReference>
<feature type="domain" description="Protein kinase" evidence="9">
    <location>
        <begin position="356"/>
        <end position="651"/>
    </location>
</feature>
<evidence type="ECO:0000256" key="8">
    <source>
        <dbReference type="SAM" id="MobiDB-lite"/>
    </source>
</evidence>
<dbReference type="GO" id="GO:0005634">
    <property type="term" value="C:nucleus"/>
    <property type="evidence" value="ECO:0007669"/>
    <property type="project" value="UniProtKB-ARBA"/>
</dbReference>
<feature type="compositionally biased region" description="Low complexity" evidence="8">
    <location>
        <begin position="300"/>
        <end position="324"/>
    </location>
</feature>
<evidence type="ECO:0000313" key="10">
    <source>
        <dbReference type="EMBL" id="JAT76345.1"/>
    </source>
</evidence>
<dbReference type="GO" id="GO:0080090">
    <property type="term" value="P:regulation of primary metabolic process"/>
    <property type="evidence" value="ECO:0007669"/>
    <property type="project" value="UniProtKB-ARBA"/>
</dbReference>
<protein>
    <recommendedName>
        <fullName evidence="9">Protein kinase domain-containing protein</fullName>
    </recommendedName>
</protein>
<evidence type="ECO:0000256" key="7">
    <source>
        <dbReference type="ARBA" id="ARBA00022840"/>
    </source>
</evidence>
<dbReference type="Gene3D" id="1.10.510.10">
    <property type="entry name" value="Transferase(Phosphotransferase) domain 1"/>
    <property type="match status" value="1"/>
</dbReference>
<feature type="compositionally biased region" description="Low complexity" evidence="8">
    <location>
        <begin position="228"/>
        <end position="238"/>
    </location>
</feature>
<dbReference type="FunFam" id="3.30.200.20:FF:000172">
    <property type="entry name" value="cyclin-dependent kinase G-2 isoform X1"/>
    <property type="match status" value="1"/>
</dbReference>
<gene>
    <name evidence="10" type="ORF">g.38726</name>
</gene>
<evidence type="ECO:0000256" key="1">
    <source>
        <dbReference type="ARBA" id="ARBA00006485"/>
    </source>
</evidence>
<evidence type="ECO:0000259" key="9">
    <source>
        <dbReference type="PROSITE" id="PS50011"/>
    </source>
</evidence>
<proteinExistence type="inferred from homology"/>
<dbReference type="AlphaFoldDB" id="A0A1D2ABP4"/>
<dbReference type="PROSITE" id="PS50011">
    <property type="entry name" value="PROTEIN_KINASE_DOM"/>
    <property type="match status" value="1"/>
</dbReference>
<feature type="compositionally biased region" description="Basic and acidic residues" evidence="8">
    <location>
        <begin position="239"/>
        <end position="248"/>
    </location>
</feature>
<dbReference type="EMBL" id="GDKF01002277">
    <property type="protein sequence ID" value="JAT76345.1"/>
    <property type="molecule type" value="Transcribed_RNA"/>
</dbReference>
<dbReference type="FunFam" id="1.10.510.10:FF:000211">
    <property type="entry name" value="Cyclin-dependent kinase G-2"/>
    <property type="match status" value="1"/>
</dbReference>
<evidence type="ECO:0000256" key="4">
    <source>
        <dbReference type="ARBA" id="ARBA00022679"/>
    </source>
</evidence>
<keyword evidence="2" id="KW-0723">Serine/threonine-protein kinase</keyword>
<feature type="compositionally biased region" description="Low complexity" evidence="8">
    <location>
        <begin position="142"/>
        <end position="151"/>
    </location>
</feature>
<dbReference type="InterPro" id="IPR008271">
    <property type="entry name" value="Ser/Thr_kinase_AS"/>
</dbReference>
<keyword evidence="7" id="KW-0067">ATP-binding</keyword>
<dbReference type="InterPro" id="IPR050108">
    <property type="entry name" value="CDK"/>
</dbReference>
<accession>A0A1D2ABP4</accession>
<dbReference type="PANTHER" id="PTHR24056">
    <property type="entry name" value="CELL DIVISION PROTEIN KINASE"/>
    <property type="match status" value="1"/>
</dbReference>
<dbReference type="GO" id="GO:0007346">
    <property type="term" value="P:regulation of mitotic cell cycle"/>
    <property type="evidence" value="ECO:0007669"/>
    <property type="project" value="TreeGrafter"/>
</dbReference>
<dbReference type="Gene3D" id="3.30.200.20">
    <property type="entry name" value="Phosphorylase Kinase, domain 1"/>
    <property type="match status" value="1"/>
</dbReference>
<evidence type="ECO:0000256" key="2">
    <source>
        <dbReference type="ARBA" id="ARBA00022527"/>
    </source>
</evidence>
<evidence type="ECO:0000256" key="5">
    <source>
        <dbReference type="ARBA" id="ARBA00022741"/>
    </source>
</evidence>
<dbReference type="PROSITE" id="PS00108">
    <property type="entry name" value="PROTEIN_KINASE_ST"/>
    <property type="match status" value="1"/>
</dbReference>
<name>A0A1D2ABP4_AUXPR</name>
<feature type="compositionally biased region" description="Basic and acidic residues" evidence="8">
    <location>
        <begin position="113"/>
        <end position="126"/>
    </location>
</feature>
<dbReference type="GO" id="GO:0010556">
    <property type="term" value="P:regulation of macromolecule biosynthetic process"/>
    <property type="evidence" value="ECO:0007669"/>
    <property type="project" value="UniProtKB-ARBA"/>
</dbReference>
<evidence type="ECO:0000256" key="3">
    <source>
        <dbReference type="ARBA" id="ARBA00022553"/>
    </source>
</evidence>
<dbReference type="PANTHER" id="PTHR24056:SF107">
    <property type="entry name" value="CYCLIN-DEPENDENT KINASE 11A-RELATED"/>
    <property type="match status" value="1"/>
</dbReference>
<feature type="region of interest" description="Disordered" evidence="8">
    <location>
        <begin position="30"/>
        <end position="201"/>
    </location>
</feature>
<feature type="compositionally biased region" description="Pro residues" evidence="8">
    <location>
        <begin position="325"/>
        <end position="335"/>
    </location>
</feature>
<dbReference type="GO" id="GO:0004674">
    <property type="term" value="F:protein serine/threonine kinase activity"/>
    <property type="evidence" value="ECO:0007669"/>
    <property type="project" value="UniProtKB-KW"/>
</dbReference>
<dbReference type="SMART" id="SM00220">
    <property type="entry name" value="S_TKc"/>
    <property type="match status" value="1"/>
</dbReference>
<feature type="compositionally biased region" description="Low complexity" evidence="8">
    <location>
        <begin position="183"/>
        <end position="201"/>
    </location>
</feature>
<keyword evidence="6" id="KW-0418">Kinase</keyword>
<feature type="compositionally biased region" description="Basic and acidic residues" evidence="8">
    <location>
        <begin position="67"/>
        <end position="98"/>
    </location>
</feature>
<comment type="similarity">
    <text evidence="1">Belongs to the protein kinase superfamily. CMGC Ser/Thr protein kinase family. CDC2/CDKX subfamily.</text>
</comment>
<dbReference type="InterPro" id="IPR045267">
    <property type="entry name" value="CDK11/PITSLRE_STKc"/>
</dbReference>
<dbReference type="InterPro" id="IPR000719">
    <property type="entry name" value="Prot_kinase_dom"/>
</dbReference>
<sequence length="677" mass="73245">SSQGHALEQFNLKDGLQVFSEPTLNGRRALARKGEPRLSPVASLPSNISMSSDRRPPARPPRPTYNSDKDRRDRDRVYRRDRSGSRERPASRTEDSRRPARVPSNPILAEAQRLAREKRAAEERVRMPAGMPASTSGDTPPRRAAWRSPSPEGEPDAGTRSPPAKRKHSPIVWQGATTAGPVSLAPRSAPGSAASAASIAQAEVEAFAERQAAASGLEEASGVSEFFFKPSPSLSSPEEAAHIRREGSPHPAQPSMLESDAEGPAAGRGRWGEAPPVPGRAAGAERMVGRAGGRPASELDPASPGAGPEGGDPASSGPAASGPGSEPPPASPPGFRPGRPFLGRASAAECRSVDLYEKLNHISEGTYGVVYRARNSETGEICALKRVKLDKERDGFPLTALREINILLSLRHPNIVNVSEVVVGSSLDSVFMVMEYGDHDLAGVMRRRLRQPFSPAEAKTLMTALLAGVAYLHDNWVLHRDLKTSNILYTNQGVLKVCDFGLARQYGSPLKPYTHMVVTLWYRAPELLLGAKHYSTAVDVWSVGCIMAELLTREPLFPGKGEIDQLGKIFGLLGTPTEETWPGLDRLPNFRKFNFRQERKNTLRAAFPPPGPVFDGRPTLSEAGFDLLSSLLSLCPERRISAAEALQHPWFKEHPLPKDTALMPTFPSTAAAPSSRR</sequence>
<keyword evidence="3" id="KW-0597">Phosphoprotein</keyword>
<reference evidence="10" key="1">
    <citation type="submission" date="2015-08" db="EMBL/GenBank/DDBJ databases">
        <authorList>
            <person name="Babu N.S."/>
            <person name="Beckwith C.J."/>
            <person name="Beseler K.G."/>
            <person name="Brison A."/>
            <person name="Carone J.V."/>
            <person name="Caskin T.P."/>
            <person name="Diamond M."/>
            <person name="Durham M.E."/>
            <person name="Foxe J.M."/>
            <person name="Go M."/>
            <person name="Henderson B.A."/>
            <person name="Jones I.B."/>
            <person name="McGettigan J.A."/>
            <person name="Micheletti S.J."/>
            <person name="Nasrallah M.E."/>
            <person name="Ortiz D."/>
            <person name="Piller C.R."/>
            <person name="Privatt S.R."/>
            <person name="Schneider S.L."/>
            <person name="Sharp S."/>
            <person name="Smith T.C."/>
            <person name="Stanton J.D."/>
            <person name="Ullery H.E."/>
            <person name="Wilson R.J."/>
            <person name="Serrano M.G."/>
            <person name="Buck G."/>
            <person name="Lee V."/>
            <person name="Wang Y."/>
            <person name="Carvalho R."/>
            <person name="Voegtly L."/>
            <person name="Shi R."/>
            <person name="Duckworth R."/>
            <person name="Johnson A."/>
            <person name="Loviza R."/>
            <person name="Walstead R."/>
            <person name="Shah Z."/>
            <person name="Kiflezghi M."/>
            <person name="Wade K."/>
            <person name="Ball S.L."/>
            <person name="Bradley K.W."/>
            <person name="Asai D.J."/>
            <person name="Bowman C.A."/>
            <person name="Russell D.A."/>
            <person name="Pope W.H."/>
            <person name="Jacobs-Sera D."/>
            <person name="Hendrix R.W."/>
            <person name="Hatfull G.F."/>
        </authorList>
    </citation>
    <scope>NUCLEOTIDE SEQUENCE</scope>
</reference>
<dbReference type="SUPFAM" id="SSF56112">
    <property type="entry name" value="Protein kinase-like (PK-like)"/>
    <property type="match status" value="1"/>
</dbReference>
<keyword evidence="5" id="KW-0547">Nucleotide-binding</keyword>
<dbReference type="Pfam" id="PF00069">
    <property type="entry name" value="Pkinase"/>
    <property type="match status" value="1"/>
</dbReference>
<keyword evidence="4" id="KW-0808">Transferase</keyword>
<dbReference type="GO" id="GO:0005524">
    <property type="term" value="F:ATP binding"/>
    <property type="evidence" value="ECO:0007669"/>
    <property type="project" value="UniProtKB-KW"/>
</dbReference>
<organism evidence="10">
    <name type="scientific">Auxenochlorella protothecoides</name>
    <name type="common">Green microalga</name>
    <name type="synonym">Chlorella protothecoides</name>
    <dbReference type="NCBI Taxonomy" id="3075"/>
    <lineage>
        <taxon>Eukaryota</taxon>
        <taxon>Viridiplantae</taxon>
        <taxon>Chlorophyta</taxon>
        <taxon>core chlorophytes</taxon>
        <taxon>Trebouxiophyceae</taxon>
        <taxon>Chlorellales</taxon>
        <taxon>Chlorellaceae</taxon>
        <taxon>Auxenochlorella</taxon>
    </lineage>
</organism>
<dbReference type="InterPro" id="IPR011009">
    <property type="entry name" value="Kinase-like_dom_sf"/>
</dbReference>
<evidence type="ECO:0000256" key="6">
    <source>
        <dbReference type="ARBA" id="ARBA00022777"/>
    </source>
</evidence>
<feature type="non-terminal residue" evidence="10">
    <location>
        <position position="1"/>
    </location>
</feature>
<feature type="region of interest" description="Disordered" evidence="8">
    <location>
        <begin position="228"/>
        <end position="342"/>
    </location>
</feature>